<keyword evidence="6" id="KW-0378">Hydrolase</keyword>
<keyword evidence="7" id="KW-0460">Magnesium</keyword>
<sequence length="227" mass="25432">MKQSNERATRQSAQQSTQQPTQQSTQRAGFGMGDVCIDEEETIYSGFLKLSRYTIRHALFEGGWSPQLIREAVYRVPSVGVLLYDPGLDQVVLVEQFRVGPMLSREDPWLLEVVAGISEPNETLESVARREVKEEANCEVKELLPISNFYMSPGATNERLMLYCGIIDASGAGGCYGLKEEGEDIRVQVMPFSEAYVMVEDGRIANAPAVIAIQWLKLHHQELQQYA</sequence>
<gene>
    <name evidence="15" type="ORF">NX722_22220</name>
</gene>
<feature type="compositionally biased region" description="Low complexity" evidence="13">
    <location>
        <begin position="10"/>
        <end position="28"/>
    </location>
</feature>
<evidence type="ECO:0000256" key="4">
    <source>
        <dbReference type="ARBA" id="ARBA00013297"/>
    </source>
</evidence>
<evidence type="ECO:0000256" key="10">
    <source>
        <dbReference type="ARBA" id="ARBA00030308"/>
    </source>
</evidence>
<evidence type="ECO:0000256" key="8">
    <source>
        <dbReference type="ARBA" id="ARBA00025164"/>
    </source>
</evidence>
<dbReference type="PANTHER" id="PTHR11839">
    <property type="entry name" value="UDP/ADP-SUGAR PYROPHOSPHATASE"/>
    <property type="match status" value="1"/>
</dbReference>
<keyword evidence="16" id="KW-1185">Reference proteome</keyword>
<comment type="similarity">
    <text evidence="2">Belongs to the Nudix hydrolase family. NudF subfamily.</text>
</comment>
<feature type="region of interest" description="Disordered" evidence="13">
    <location>
        <begin position="1"/>
        <end position="28"/>
    </location>
</feature>
<comment type="function">
    <text evidence="8">Acts on ADP-mannose and ADP-glucose as well as ADP-ribose. Prevents glycogen biosynthesis. The reaction catalyzed by this enzyme is a limiting step of the gluconeogenic process.</text>
</comment>
<dbReference type="NCBIfam" id="TIGR00052">
    <property type="entry name" value="nudix-type nucleoside diphosphatase, YffH/AdpP family"/>
    <property type="match status" value="1"/>
</dbReference>
<dbReference type="PANTHER" id="PTHR11839:SF5">
    <property type="entry name" value="ADP-RIBOSE PYROPHOSPHATASE"/>
    <property type="match status" value="1"/>
</dbReference>
<evidence type="ECO:0000256" key="1">
    <source>
        <dbReference type="ARBA" id="ARBA00001946"/>
    </source>
</evidence>
<evidence type="ECO:0000256" key="9">
    <source>
        <dbReference type="ARBA" id="ARBA00030162"/>
    </source>
</evidence>
<feature type="domain" description="Nudix hydrolase" evidence="14">
    <location>
        <begin position="74"/>
        <end position="212"/>
    </location>
</feature>
<evidence type="ECO:0000256" key="2">
    <source>
        <dbReference type="ARBA" id="ARBA00007482"/>
    </source>
</evidence>
<dbReference type="SUPFAM" id="SSF55811">
    <property type="entry name" value="Nudix"/>
    <property type="match status" value="1"/>
</dbReference>
<evidence type="ECO:0000313" key="15">
    <source>
        <dbReference type="EMBL" id="MCW7555293.1"/>
    </source>
</evidence>
<dbReference type="InterPro" id="IPR004385">
    <property type="entry name" value="NDP_pyrophosphatase"/>
</dbReference>
<evidence type="ECO:0000313" key="16">
    <source>
        <dbReference type="Proteomes" id="UP001209854"/>
    </source>
</evidence>
<dbReference type="Gene3D" id="3.90.79.10">
    <property type="entry name" value="Nucleoside Triphosphate Pyrophosphohydrolase"/>
    <property type="match status" value="1"/>
</dbReference>
<evidence type="ECO:0000259" key="14">
    <source>
        <dbReference type="PROSITE" id="PS51462"/>
    </source>
</evidence>
<evidence type="ECO:0000256" key="3">
    <source>
        <dbReference type="ARBA" id="ARBA00012453"/>
    </source>
</evidence>
<dbReference type="InterPro" id="IPR015797">
    <property type="entry name" value="NUDIX_hydrolase-like_dom_sf"/>
</dbReference>
<name>A0ABT3N0X6_9GAMM</name>
<protein>
    <recommendedName>
        <fullName evidence="4">ADP-ribose pyrophosphatase</fullName>
        <ecNumber evidence="3">3.6.1.13</ecNumber>
    </recommendedName>
    <alternativeName>
        <fullName evidence="9">ADP-ribose diphosphatase</fullName>
    </alternativeName>
    <alternativeName>
        <fullName evidence="11">ADP-ribose phosphohydrolase</fullName>
    </alternativeName>
    <alternativeName>
        <fullName evidence="10">Adenosine diphosphoribose pyrophosphatase</fullName>
    </alternativeName>
</protein>
<dbReference type="PROSITE" id="PS51462">
    <property type="entry name" value="NUDIX"/>
    <property type="match status" value="1"/>
</dbReference>
<dbReference type="PROSITE" id="PS00893">
    <property type="entry name" value="NUDIX_BOX"/>
    <property type="match status" value="1"/>
</dbReference>
<dbReference type="RefSeq" id="WP_262565061.1">
    <property type="nucleotide sequence ID" value="NZ_JAPFCC010000001.1"/>
</dbReference>
<evidence type="ECO:0000256" key="11">
    <source>
        <dbReference type="ARBA" id="ARBA00033056"/>
    </source>
</evidence>
<dbReference type="EC" id="3.6.1.13" evidence="3"/>
<evidence type="ECO:0000256" key="5">
    <source>
        <dbReference type="ARBA" id="ARBA00022723"/>
    </source>
</evidence>
<dbReference type="Pfam" id="PF00293">
    <property type="entry name" value="NUDIX"/>
    <property type="match status" value="1"/>
</dbReference>
<dbReference type="Proteomes" id="UP001209854">
    <property type="component" value="Unassembled WGS sequence"/>
</dbReference>
<evidence type="ECO:0000256" key="7">
    <source>
        <dbReference type="ARBA" id="ARBA00022842"/>
    </source>
</evidence>
<accession>A0ABT3N0X6</accession>
<evidence type="ECO:0000256" key="6">
    <source>
        <dbReference type="ARBA" id="ARBA00022801"/>
    </source>
</evidence>
<comment type="catalytic activity">
    <reaction evidence="12">
        <text>ADP-D-ribose + H2O = D-ribose 5-phosphate + AMP + 2 H(+)</text>
        <dbReference type="Rhea" id="RHEA:10412"/>
        <dbReference type="ChEBI" id="CHEBI:15377"/>
        <dbReference type="ChEBI" id="CHEBI:15378"/>
        <dbReference type="ChEBI" id="CHEBI:57967"/>
        <dbReference type="ChEBI" id="CHEBI:78346"/>
        <dbReference type="ChEBI" id="CHEBI:456215"/>
        <dbReference type="EC" id="3.6.1.13"/>
    </reaction>
</comment>
<keyword evidence="5" id="KW-0479">Metal-binding</keyword>
<dbReference type="InterPro" id="IPR020084">
    <property type="entry name" value="NUDIX_hydrolase_CS"/>
</dbReference>
<dbReference type="CDD" id="cd24155">
    <property type="entry name" value="NUDIX_ADPRase"/>
    <property type="match status" value="1"/>
</dbReference>
<comment type="cofactor">
    <cofactor evidence="1">
        <name>Mg(2+)</name>
        <dbReference type="ChEBI" id="CHEBI:18420"/>
    </cofactor>
</comment>
<dbReference type="EMBL" id="JAPFCC010000001">
    <property type="protein sequence ID" value="MCW7555293.1"/>
    <property type="molecule type" value="Genomic_DNA"/>
</dbReference>
<evidence type="ECO:0000256" key="13">
    <source>
        <dbReference type="SAM" id="MobiDB-lite"/>
    </source>
</evidence>
<reference evidence="15 16" key="1">
    <citation type="submission" date="2022-10" db="EMBL/GenBank/DDBJ databases">
        <title>High-quality genome sequences of two octocoral-associated bacteria, Endozoicomonas euniceicola EF212 and Endozoicomonas gorgoniicola PS125.</title>
        <authorList>
            <person name="Chiou Y.-J."/>
            <person name="Chen Y.-H."/>
        </authorList>
    </citation>
    <scope>NUCLEOTIDE SEQUENCE [LARGE SCALE GENOMIC DNA]</scope>
    <source>
        <strain evidence="15 16">PS125</strain>
    </source>
</reference>
<dbReference type="InterPro" id="IPR000086">
    <property type="entry name" value="NUDIX_hydrolase_dom"/>
</dbReference>
<evidence type="ECO:0000256" key="12">
    <source>
        <dbReference type="ARBA" id="ARBA00049546"/>
    </source>
</evidence>
<organism evidence="15 16">
    <name type="scientific">Endozoicomonas gorgoniicola</name>
    <dbReference type="NCBI Taxonomy" id="1234144"/>
    <lineage>
        <taxon>Bacteria</taxon>
        <taxon>Pseudomonadati</taxon>
        <taxon>Pseudomonadota</taxon>
        <taxon>Gammaproteobacteria</taxon>
        <taxon>Oceanospirillales</taxon>
        <taxon>Endozoicomonadaceae</taxon>
        <taxon>Endozoicomonas</taxon>
    </lineage>
</organism>
<comment type="caution">
    <text evidence="15">The sequence shown here is derived from an EMBL/GenBank/DDBJ whole genome shotgun (WGS) entry which is preliminary data.</text>
</comment>
<proteinExistence type="inferred from homology"/>